<dbReference type="PANTHER" id="PTHR20914">
    <property type="entry name" value="LY6/PLAUR DOMAIN-CONTAINING PROTEIN 8"/>
    <property type="match status" value="1"/>
</dbReference>
<dbReference type="GO" id="GO:0005576">
    <property type="term" value="C:extracellular region"/>
    <property type="evidence" value="ECO:0007669"/>
    <property type="project" value="UniProtKB-SubCell"/>
</dbReference>
<keyword evidence="9" id="KW-0593">Phospholipase A2 inhibitor</keyword>
<evidence type="ECO:0000259" key="5">
    <source>
        <dbReference type="Pfam" id="PF00021"/>
    </source>
</evidence>
<feature type="domain" description="UPAR/Ly6" evidence="5">
    <location>
        <begin position="20"/>
        <end position="102"/>
    </location>
</feature>
<keyword evidence="2" id="KW-0964">Secreted</keyword>
<dbReference type="Gene3D" id="2.10.60.10">
    <property type="entry name" value="CD59"/>
    <property type="match status" value="2"/>
</dbReference>
<evidence type="ECO:0000256" key="4">
    <source>
        <dbReference type="SAM" id="SignalP"/>
    </source>
</evidence>
<evidence type="ECO:0000313" key="9">
    <source>
        <dbReference type="RefSeq" id="XP_031762646.1"/>
    </source>
</evidence>
<dbReference type="OrthoDB" id="9907776at2759"/>
<dbReference type="Ensembl" id="ENSXETT00000116658">
    <property type="protein sequence ID" value="ENSXETP00000117313"/>
    <property type="gene ID" value="ENSXETG00000043440"/>
</dbReference>
<reference evidence="6" key="1">
    <citation type="submission" date="2009-11" db="EMBL/GenBank/DDBJ databases">
        <authorList>
            <consortium name="US DOE Joint Genome Institute (JGI-PGF)"/>
            <person name="Ottilar R."/>
            <person name="Schmutz J."/>
            <person name="Salamov A."/>
            <person name="Cheng J.F."/>
            <person name="Lucas S."/>
            <person name="Pitluck S."/>
            <person name="Gundlach H."/>
            <person name="Guo Y."/>
            <person name="Haberer G."/>
            <person name="Nasrallah J."/>
            <person name="Mayer K.F.X."/>
            <person name="van de Peer Y."/>
            <person name="Weigel D."/>
            <person name="Grigoriev I.V."/>
        </authorList>
    </citation>
    <scope>NUCLEOTIDE SEQUENCE</scope>
    <source>
        <strain evidence="6">Nigerian</strain>
    </source>
</reference>
<dbReference type="Pfam" id="PF00021">
    <property type="entry name" value="UPAR_LY6"/>
    <property type="match status" value="2"/>
</dbReference>
<keyword evidence="3" id="KW-0472">Membrane</keyword>
<comment type="subcellular location">
    <subcellularLocation>
        <location evidence="1">Secreted</location>
    </subcellularLocation>
</comment>
<reference evidence="6" key="3">
    <citation type="submission" date="2016-05" db="EMBL/GenBank/DDBJ databases">
        <title>WGS assembly of Xenopus tropicalis.</title>
        <authorList>
            <person name="Sessions A."/>
            <person name="Jenkins J."/>
            <person name="Mitros T."/>
            <person name="Lyons J.T."/>
            <person name="Dichmann D.S."/>
            <person name="Robert J."/>
            <person name="Harland R.M."/>
            <person name="Rokhsar D.S."/>
        </authorList>
    </citation>
    <scope>NUCLEOTIDE SEQUENCE</scope>
    <source>
        <strain evidence="6">Nigerian</strain>
    </source>
</reference>
<evidence type="ECO:0000313" key="6">
    <source>
        <dbReference type="EMBL" id="OCA16790.1"/>
    </source>
</evidence>
<dbReference type="GeneID" id="101734259"/>
<dbReference type="Proteomes" id="UP000008143">
    <property type="component" value="Chromosome 7"/>
</dbReference>
<dbReference type="InterPro" id="IPR045860">
    <property type="entry name" value="Snake_toxin-like_sf"/>
</dbReference>
<dbReference type="PANTHER" id="PTHR20914:SF29">
    <property type="entry name" value="PHOSPHOLIPASE A2 INHIBITOR SUBUNIT GAMMA B"/>
    <property type="match status" value="1"/>
</dbReference>
<dbReference type="GeneTree" id="ENSGT00940000163304"/>
<organism evidence="6">
    <name type="scientific">Xenopus tropicalis</name>
    <name type="common">Western clawed frog</name>
    <name type="synonym">Silurana tropicalis</name>
    <dbReference type="NCBI Taxonomy" id="8364"/>
    <lineage>
        <taxon>Eukaryota</taxon>
        <taxon>Metazoa</taxon>
        <taxon>Chordata</taxon>
        <taxon>Craniata</taxon>
        <taxon>Vertebrata</taxon>
        <taxon>Euteleostomi</taxon>
        <taxon>Amphibia</taxon>
        <taxon>Batrachia</taxon>
        <taxon>Anura</taxon>
        <taxon>Pipoidea</taxon>
        <taxon>Pipidae</taxon>
        <taxon>Xenopodinae</taxon>
        <taxon>Xenopus</taxon>
        <taxon>Silurana</taxon>
    </lineage>
</organism>
<evidence type="ECO:0000256" key="3">
    <source>
        <dbReference type="SAM" id="Phobius"/>
    </source>
</evidence>
<reference evidence="7" key="4">
    <citation type="submission" date="2021-03" db="UniProtKB">
        <authorList>
            <consortium name="Ensembl"/>
        </authorList>
    </citation>
    <scope>IDENTIFICATION</scope>
</reference>
<dbReference type="InterPro" id="IPR016054">
    <property type="entry name" value="LY6_UPA_recep-like"/>
</dbReference>
<dbReference type="RefSeq" id="XP_031762646.1">
    <property type="nucleotide sequence ID" value="XM_031906786.1"/>
</dbReference>
<evidence type="ECO:0000313" key="10">
    <source>
        <dbReference type="Xenbase" id="XB-GENE-29087639"/>
    </source>
</evidence>
<dbReference type="CDD" id="cd23572">
    <property type="entry name" value="TFP_LU_ECD_PINLYP_rpt2"/>
    <property type="match status" value="1"/>
</dbReference>
<feature type="chain" id="PRO_5044555950" evidence="4">
    <location>
        <begin position="21"/>
        <end position="222"/>
    </location>
</feature>
<keyword evidence="3" id="KW-0812">Transmembrane</keyword>
<reference evidence="9" key="5">
    <citation type="submission" date="2025-04" db="UniProtKB">
        <authorList>
            <consortium name="RefSeq"/>
        </authorList>
    </citation>
    <scope>IDENTIFICATION</scope>
    <source>
        <strain evidence="9">Nigerian</strain>
        <tissue evidence="9">Liver and blood</tissue>
    </source>
</reference>
<evidence type="ECO:0000313" key="7">
    <source>
        <dbReference type="Ensembl" id="ENSXETP00000117313"/>
    </source>
</evidence>
<dbReference type="GO" id="GO:0019834">
    <property type="term" value="F:phospholipase A2 inhibitor activity"/>
    <property type="evidence" value="ECO:0007669"/>
    <property type="project" value="UniProtKB-KW"/>
</dbReference>
<keyword evidence="3" id="KW-1133">Transmembrane helix</keyword>
<feature type="signal peptide" evidence="4">
    <location>
        <begin position="1"/>
        <end position="20"/>
    </location>
</feature>
<accession>A0A1B8Y1I5</accession>
<feature type="transmembrane region" description="Helical" evidence="3">
    <location>
        <begin position="202"/>
        <end position="220"/>
    </location>
</feature>
<name>A0A1B8Y1I5_XENTR</name>
<gene>
    <name evidence="9 10" type="primary">LOC101734259</name>
    <name evidence="7" type="synonym">LOC116412309</name>
    <name evidence="6" type="ORF">XENTR_v90027840mg</name>
</gene>
<proteinExistence type="predicted"/>
<evidence type="ECO:0000256" key="2">
    <source>
        <dbReference type="ARBA" id="ARBA00022525"/>
    </source>
</evidence>
<keyword evidence="4" id="KW-0732">Signal</keyword>
<evidence type="ECO:0000256" key="1">
    <source>
        <dbReference type="ARBA" id="ARBA00004613"/>
    </source>
</evidence>
<evidence type="ECO:0000313" key="8">
    <source>
        <dbReference type="Proteomes" id="UP000008143"/>
    </source>
</evidence>
<dbReference type="OMA" id="VECTACY"/>
<sequence>MSSTLAPIYTLLAFVATGYSLSCTKCLTQGGTTCSGPSVTCASNEVCASLAIRVSIPEMNNVNMFASSCAPQNECDISGGMSFPPSTKVAFASSCCSTDKCTPAPPTLSDANQPNGVVCPACVSMNSDPCKTGDTMKCTGNERMCYSETSTVPGMSGPVSIRGCASKSICDIAISSEASIFKSLNVSSSIKCTNGAFHPHPGFLLPAAIASALITFMLFVRI</sequence>
<reference evidence="6 7" key="2">
    <citation type="journal article" date="2010" name="Science">
        <title>The genome of the Western clawed frog Xenopus tropicalis.</title>
        <authorList>
            <person name="Hellsten U."/>
            <person name="Harland R.M."/>
            <person name="Gilchrist M.J."/>
            <person name="Hendrix D."/>
            <person name="Jurka J."/>
            <person name="Kapitonov V."/>
            <person name="Ovcharenko I."/>
            <person name="Putnam N.H."/>
            <person name="Shu S."/>
            <person name="Taher L."/>
            <person name="Blitz I.L."/>
            <person name="Blumberg B."/>
            <person name="Dichmann D.S."/>
            <person name="Dubchak I."/>
            <person name="Amaya E."/>
            <person name="Detter J.C."/>
            <person name="Fletcher R."/>
            <person name="Gerhard D.S."/>
            <person name="Goodstein D."/>
            <person name="Graves T."/>
            <person name="Grigoriev I.V."/>
            <person name="Grimwood J."/>
            <person name="Kawashima T."/>
            <person name="Lindquist E."/>
            <person name="Lucas S.M."/>
            <person name="Mead P.E."/>
            <person name="Mitros T."/>
            <person name="Ogino H."/>
            <person name="Ohta Y."/>
            <person name="Poliakov A.V."/>
            <person name="Pollet N."/>
            <person name="Robert J."/>
            <person name="Salamov A."/>
            <person name="Sater A.K."/>
            <person name="Schmutz J."/>
            <person name="Terry A."/>
            <person name="Vize P.D."/>
            <person name="Warren W.C."/>
            <person name="Wells D."/>
            <person name="Wills A."/>
            <person name="Wilson R.K."/>
            <person name="Zimmerman L.B."/>
            <person name="Zorn A.M."/>
            <person name="Grainger R."/>
            <person name="Grammer T."/>
            <person name="Khokha M.K."/>
            <person name="Richardson P.M."/>
            <person name="Rokhsar D.S."/>
        </authorList>
    </citation>
    <scope>NUCLEOTIDE SEQUENCE [LARGE SCALE GENOMIC DNA]</scope>
    <source>
        <strain evidence="6 7">Nigerian</strain>
    </source>
</reference>
<dbReference type="InterPro" id="IPR050918">
    <property type="entry name" value="CNF-like_PLA2_Inhibitor"/>
</dbReference>
<protein>
    <submittedName>
        <fullName evidence="7 9">Phospholipase A2 inhibitor subunit gamma B</fullName>
    </submittedName>
</protein>
<dbReference type="KEGG" id="xtr:101734259"/>
<dbReference type="AGR" id="Xenbase:XB-GENE-29087639"/>
<keyword evidence="8" id="KW-1185">Reference proteome</keyword>
<dbReference type="SUPFAM" id="SSF57302">
    <property type="entry name" value="Snake toxin-like"/>
    <property type="match status" value="2"/>
</dbReference>
<dbReference type="AlphaFoldDB" id="A0A1B8Y1I5"/>
<feature type="domain" description="UPAR/Ly6" evidence="5">
    <location>
        <begin position="116"/>
        <end position="192"/>
    </location>
</feature>
<dbReference type="Xenbase" id="XB-GENE-29087639">
    <property type="gene designation" value="LOC101734259"/>
</dbReference>
<dbReference type="EMBL" id="KV460559">
    <property type="protein sequence ID" value="OCA16790.1"/>
    <property type="molecule type" value="Genomic_DNA"/>
</dbReference>